<dbReference type="InterPro" id="IPR035926">
    <property type="entry name" value="NusB-like_sf"/>
</dbReference>
<dbReference type="GO" id="GO:0005829">
    <property type="term" value="C:cytosol"/>
    <property type="evidence" value="ECO:0007669"/>
    <property type="project" value="TreeGrafter"/>
</dbReference>
<keyword evidence="4 6" id="KW-0805">Transcription regulation</keyword>
<comment type="similarity">
    <text evidence="1 6">Belongs to the NusB family.</text>
</comment>
<comment type="caution">
    <text evidence="8">The sequence shown here is derived from an EMBL/GenBank/DDBJ whole genome shotgun (WGS) entry which is preliminary data.</text>
</comment>
<keyword evidence="2 6" id="KW-0889">Transcription antitermination</keyword>
<dbReference type="Pfam" id="PF01029">
    <property type="entry name" value="NusB"/>
    <property type="match status" value="1"/>
</dbReference>
<evidence type="ECO:0000256" key="1">
    <source>
        <dbReference type="ARBA" id="ARBA00005952"/>
    </source>
</evidence>
<organism evidence="8 9">
    <name type="scientific">Desulfallas thermosapovorans DSM 6562</name>
    <dbReference type="NCBI Taxonomy" id="1121431"/>
    <lineage>
        <taxon>Bacteria</taxon>
        <taxon>Bacillati</taxon>
        <taxon>Bacillota</taxon>
        <taxon>Clostridia</taxon>
        <taxon>Eubacteriales</taxon>
        <taxon>Desulfallaceae</taxon>
        <taxon>Desulfallas</taxon>
    </lineage>
</organism>
<dbReference type="InterPro" id="IPR006027">
    <property type="entry name" value="NusB_RsmB_TIM44"/>
</dbReference>
<dbReference type="AlphaFoldDB" id="A0A5S4ZRT7"/>
<dbReference type="GO" id="GO:0031564">
    <property type="term" value="P:transcription antitermination"/>
    <property type="evidence" value="ECO:0007669"/>
    <property type="project" value="UniProtKB-KW"/>
</dbReference>
<dbReference type="Gene3D" id="1.10.940.10">
    <property type="entry name" value="NusB-like"/>
    <property type="match status" value="1"/>
</dbReference>
<evidence type="ECO:0000313" key="8">
    <source>
        <dbReference type="EMBL" id="TYO95627.1"/>
    </source>
</evidence>
<gene>
    <name evidence="6" type="primary">nusB</name>
    <name evidence="8" type="ORF">LX24_01590</name>
</gene>
<protein>
    <recommendedName>
        <fullName evidence="6">Transcription antitermination protein NusB</fullName>
    </recommendedName>
    <alternativeName>
        <fullName evidence="6">Antitermination factor NusB</fullName>
    </alternativeName>
</protein>
<keyword evidence="9" id="KW-1185">Reference proteome</keyword>
<proteinExistence type="inferred from homology"/>
<sequence length="127" mass="14383">MQVLYQVDVGKMAVDEALRNIQENFVLAESDFEFASQLVYGTLEKMEELDKTIAGYSREWQLERMAAVDRNILRLAMYEMLYVDDIPHGVSINEAVELAKRFGGKDSGKFINGILGAFARRVGETRA</sequence>
<evidence type="ECO:0000256" key="4">
    <source>
        <dbReference type="ARBA" id="ARBA00023015"/>
    </source>
</evidence>
<evidence type="ECO:0000313" key="9">
    <source>
        <dbReference type="Proteomes" id="UP000323166"/>
    </source>
</evidence>
<dbReference type="GO" id="GO:0003723">
    <property type="term" value="F:RNA binding"/>
    <property type="evidence" value="ECO:0007669"/>
    <property type="project" value="UniProtKB-UniRule"/>
</dbReference>
<dbReference type="CDD" id="cd00619">
    <property type="entry name" value="Terminator_NusB"/>
    <property type="match status" value="1"/>
</dbReference>
<dbReference type="GO" id="GO:0006353">
    <property type="term" value="P:DNA-templated transcription termination"/>
    <property type="evidence" value="ECO:0007669"/>
    <property type="project" value="UniProtKB-UniRule"/>
</dbReference>
<accession>A0A5S4ZRT7</accession>
<dbReference type="SUPFAM" id="SSF48013">
    <property type="entry name" value="NusB-like"/>
    <property type="match status" value="1"/>
</dbReference>
<evidence type="ECO:0000256" key="2">
    <source>
        <dbReference type="ARBA" id="ARBA00022814"/>
    </source>
</evidence>
<dbReference type="EMBL" id="VNHM01000007">
    <property type="protein sequence ID" value="TYO95627.1"/>
    <property type="molecule type" value="Genomic_DNA"/>
</dbReference>
<evidence type="ECO:0000259" key="7">
    <source>
        <dbReference type="Pfam" id="PF01029"/>
    </source>
</evidence>
<name>A0A5S4ZRT7_9FIRM</name>
<keyword evidence="3 6" id="KW-0694">RNA-binding</keyword>
<dbReference type="PANTHER" id="PTHR11078:SF3">
    <property type="entry name" value="ANTITERMINATION NUSB DOMAIN-CONTAINING PROTEIN"/>
    <property type="match status" value="1"/>
</dbReference>
<dbReference type="NCBIfam" id="TIGR01951">
    <property type="entry name" value="nusB"/>
    <property type="match status" value="1"/>
</dbReference>
<reference evidence="8 9" key="1">
    <citation type="submission" date="2019-07" db="EMBL/GenBank/DDBJ databases">
        <title>Genomic Encyclopedia of Type Strains, Phase I: the one thousand microbial genomes (KMG-I) project.</title>
        <authorList>
            <person name="Kyrpides N."/>
        </authorList>
    </citation>
    <scope>NUCLEOTIDE SEQUENCE [LARGE SCALE GENOMIC DNA]</scope>
    <source>
        <strain evidence="8 9">DSM 6562</strain>
    </source>
</reference>
<comment type="function">
    <text evidence="6">Involved in transcription antitermination. Required for transcription of ribosomal RNA (rRNA) genes. Binds specifically to the boxA antiterminator sequence of the ribosomal RNA (rrn) operons.</text>
</comment>
<dbReference type="Proteomes" id="UP000323166">
    <property type="component" value="Unassembled WGS sequence"/>
</dbReference>
<evidence type="ECO:0000256" key="6">
    <source>
        <dbReference type="HAMAP-Rule" id="MF_00073"/>
    </source>
</evidence>
<evidence type="ECO:0000256" key="5">
    <source>
        <dbReference type="ARBA" id="ARBA00023163"/>
    </source>
</evidence>
<feature type="domain" description="NusB/RsmB/TIM44" evidence="7">
    <location>
        <begin position="1"/>
        <end position="120"/>
    </location>
</feature>
<evidence type="ECO:0000256" key="3">
    <source>
        <dbReference type="ARBA" id="ARBA00022884"/>
    </source>
</evidence>
<dbReference type="InterPro" id="IPR011605">
    <property type="entry name" value="NusB_fam"/>
</dbReference>
<dbReference type="HAMAP" id="MF_00073">
    <property type="entry name" value="NusB"/>
    <property type="match status" value="1"/>
</dbReference>
<keyword evidence="5 6" id="KW-0804">Transcription</keyword>
<dbReference type="PANTHER" id="PTHR11078">
    <property type="entry name" value="N UTILIZATION SUBSTANCE PROTEIN B-RELATED"/>
    <property type="match status" value="1"/>
</dbReference>